<gene>
    <name evidence="2" type="ORF">EZJ19_01745</name>
</gene>
<dbReference type="PANTHER" id="PTHR30535:SF34">
    <property type="entry name" value="MOLYBDATE-BINDING PROTEIN MOLA"/>
    <property type="match status" value="1"/>
</dbReference>
<feature type="domain" description="Fe/B12 periplasmic-binding" evidence="1">
    <location>
        <begin position="4"/>
        <end position="280"/>
    </location>
</feature>
<dbReference type="InterPro" id="IPR050902">
    <property type="entry name" value="ABC_Transporter_SBP"/>
</dbReference>
<keyword evidence="3" id="KW-1185">Reference proteome</keyword>
<dbReference type="Gene3D" id="1.20.58.2180">
    <property type="match status" value="1"/>
</dbReference>
<dbReference type="PANTHER" id="PTHR30535">
    <property type="entry name" value="VITAMIN B12-BINDING PROTEIN"/>
    <property type="match status" value="1"/>
</dbReference>
<reference evidence="2 3" key="1">
    <citation type="submission" date="2019-03" db="EMBL/GenBank/DDBJ databases">
        <title>Genome sequence of Thiobacillaceae bacterium LSR1, a sulfur-oxidizing bacterium isolated from freshwater sediment.</title>
        <authorList>
            <person name="Li S."/>
        </authorList>
    </citation>
    <scope>NUCLEOTIDE SEQUENCE [LARGE SCALE GENOMIC DNA]</scope>
    <source>
        <strain evidence="2 3">LSR1</strain>
    </source>
</reference>
<evidence type="ECO:0000259" key="1">
    <source>
        <dbReference type="PROSITE" id="PS50983"/>
    </source>
</evidence>
<comment type="caution">
    <text evidence="2">The sequence shown here is derived from an EMBL/GenBank/DDBJ whole genome shotgun (WGS) entry which is preliminary data.</text>
</comment>
<dbReference type="Gene3D" id="3.40.50.1980">
    <property type="entry name" value="Nitrogenase molybdenum iron protein domain"/>
    <property type="match status" value="2"/>
</dbReference>
<organism evidence="2 3">
    <name type="scientific">Parasulfuritortus cantonensis</name>
    <dbReference type="NCBI Taxonomy" id="2528202"/>
    <lineage>
        <taxon>Bacteria</taxon>
        <taxon>Pseudomonadati</taxon>
        <taxon>Pseudomonadota</taxon>
        <taxon>Betaproteobacteria</taxon>
        <taxon>Nitrosomonadales</taxon>
        <taxon>Thiobacillaceae</taxon>
        <taxon>Parasulfuritortus</taxon>
    </lineage>
</organism>
<evidence type="ECO:0000313" key="2">
    <source>
        <dbReference type="EMBL" id="TCJ18724.1"/>
    </source>
</evidence>
<accession>A0A4R1BMQ3</accession>
<dbReference type="OrthoDB" id="6495095at2"/>
<dbReference type="Proteomes" id="UP000295443">
    <property type="component" value="Unassembled WGS sequence"/>
</dbReference>
<dbReference type="InterPro" id="IPR002491">
    <property type="entry name" value="ABC_transptr_periplasmic_BD"/>
</dbReference>
<dbReference type="Pfam" id="PF01497">
    <property type="entry name" value="Peripla_BP_2"/>
    <property type="match status" value="1"/>
</dbReference>
<evidence type="ECO:0000313" key="3">
    <source>
        <dbReference type="Proteomes" id="UP000295443"/>
    </source>
</evidence>
<name>A0A4R1BMQ3_9PROT</name>
<dbReference type="PROSITE" id="PS50983">
    <property type="entry name" value="FE_B12_PBP"/>
    <property type="match status" value="1"/>
</dbReference>
<dbReference type="AlphaFoldDB" id="A0A4R1BMQ3"/>
<sequence>MAGRQVHIPDQVHKVYAVGHCVPAVAAVAPDKLANNGRLPAAAARYLAPAFLAGKAVPKAGMRFSDEEILRMAPDLVVMETMPGAADQAARLEAKLRVPVLLIDQDLLRFKQTFAFLGEVLGRPEQAQALAGFVATYIDPIGSKARIIPVAKRVRVYYAEGPDGLSTNPAGSSHTQVLDYVGGINAARVANLPDEGMAKVSLEQLYLWRPDRILVWTPAADQLTTWHAVVDGPLWQRLDAVKAGRVSQIPWLPYSWFDRPPGSNRILGVLWLANLLYPEVFPFDMVAVTREYFRLFYHADLSAADARYLLGLATPAAAAEPSR</sequence>
<protein>
    <submittedName>
        <fullName evidence="2">ABC transporter substrate-binding protein</fullName>
    </submittedName>
</protein>
<proteinExistence type="predicted"/>
<dbReference type="EMBL" id="SJZB01000009">
    <property type="protein sequence ID" value="TCJ18724.1"/>
    <property type="molecule type" value="Genomic_DNA"/>
</dbReference>
<dbReference type="SUPFAM" id="SSF53807">
    <property type="entry name" value="Helical backbone' metal receptor"/>
    <property type="match status" value="1"/>
</dbReference>